<dbReference type="EMBL" id="JBHUDJ010000015">
    <property type="protein sequence ID" value="MFD1589297.1"/>
    <property type="molecule type" value="Genomic_DNA"/>
</dbReference>
<keyword evidence="1" id="KW-0805">Transcription regulation</keyword>
<evidence type="ECO:0000313" key="5">
    <source>
        <dbReference type="Proteomes" id="UP001597119"/>
    </source>
</evidence>
<sequence>MSVVAEFTIDADQFQLGDALSGVTDMALELERCVPTGCLAHPFLWATTEEDLDEVVERFETQLLDCPHVREIIALDRIENGIFYRISWTDPTEDVIDAIIQSEATILRARSEQGTRWEFSVRFVNHDKLALFQNILAEHEVRICIDRIYTFAEETDHRRQFDLSLEQREALVLAVQRGYFATPSDVSLDELAAELGITKQSVSARIRRANEKVLETTLLSSTVAGRGSD</sequence>
<dbReference type="InterPro" id="IPR013324">
    <property type="entry name" value="RNA_pol_sigma_r3/r4-like"/>
</dbReference>
<evidence type="ECO:0000313" key="4">
    <source>
        <dbReference type="EMBL" id="MFD1589297.1"/>
    </source>
</evidence>
<keyword evidence="5" id="KW-1185">Reference proteome</keyword>
<evidence type="ECO:0000259" key="3">
    <source>
        <dbReference type="Pfam" id="PF04967"/>
    </source>
</evidence>
<feature type="domain" description="HTH bat-type" evidence="3">
    <location>
        <begin position="166"/>
        <end position="215"/>
    </location>
</feature>
<keyword evidence="2" id="KW-0804">Transcription</keyword>
<evidence type="ECO:0000256" key="1">
    <source>
        <dbReference type="ARBA" id="ARBA00023015"/>
    </source>
</evidence>
<dbReference type="PANTHER" id="PTHR34236:SF1">
    <property type="entry name" value="DIMETHYL SULFOXIDE REDUCTASE TRANSCRIPTIONAL ACTIVATOR"/>
    <property type="match status" value="1"/>
</dbReference>
<protein>
    <submittedName>
        <fullName evidence="4">Helix-turn-helix domain-containing protein</fullName>
    </submittedName>
</protein>
<dbReference type="PANTHER" id="PTHR34236">
    <property type="entry name" value="DIMETHYL SULFOXIDE REDUCTASE TRANSCRIPTIONAL ACTIVATOR"/>
    <property type="match status" value="1"/>
</dbReference>
<proteinExistence type="predicted"/>
<dbReference type="Pfam" id="PF04967">
    <property type="entry name" value="HTH_10"/>
    <property type="match status" value="1"/>
</dbReference>
<dbReference type="Gene3D" id="1.10.10.10">
    <property type="entry name" value="Winged helix-like DNA-binding domain superfamily/Winged helix DNA-binding domain"/>
    <property type="match status" value="1"/>
</dbReference>
<accession>A0ABD6CH56</accession>
<gene>
    <name evidence="4" type="ORF">ACFR9U_20155</name>
</gene>
<reference evidence="4 5" key="1">
    <citation type="journal article" date="2019" name="Int. J. Syst. Evol. Microbiol.">
        <title>The Global Catalogue of Microorganisms (GCM) 10K type strain sequencing project: providing services to taxonomists for standard genome sequencing and annotation.</title>
        <authorList>
            <consortium name="The Broad Institute Genomics Platform"/>
            <consortium name="The Broad Institute Genome Sequencing Center for Infectious Disease"/>
            <person name="Wu L."/>
            <person name="Ma J."/>
        </authorList>
    </citation>
    <scope>NUCLEOTIDE SEQUENCE [LARGE SCALE GENOMIC DNA]</scope>
    <source>
        <strain evidence="4 5">CGMCC 1.12125</strain>
    </source>
</reference>
<dbReference type="InterPro" id="IPR007050">
    <property type="entry name" value="HTH_bacterioopsin"/>
</dbReference>
<dbReference type="AlphaFoldDB" id="A0ABD6CH56"/>
<dbReference type="Proteomes" id="UP001597119">
    <property type="component" value="Unassembled WGS sequence"/>
</dbReference>
<dbReference type="SUPFAM" id="SSF88659">
    <property type="entry name" value="Sigma3 and sigma4 domains of RNA polymerase sigma factors"/>
    <property type="match status" value="1"/>
</dbReference>
<name>A0ABD6CH56_9EURY</name>
<evidence type="ECO:0000256" key="2">
    <source>
        <dbReference type="ARBA" id="ARBA00023163"/>
    </source>
</evidence>
<dbReference type="RefSeq" id="WP_247381314.1">
    <property type="nucleotide sequence ID" value="NZ_JALLGV010000009.1"/>
</dbReference>
<organism evidence="4 5">
    <name type="scientific">Halorientalis brevis</name>
    <dbReference type="NCBI Taxonomy" id="1126241"/>
    <lineage>
        <taxon>Archaea</taxon>
        <taxon>Methanobacteriati</taxon>
        <taxon>Methanobacteriota</taxon>
        <taxon>Stenosarchaea group</taxon>
        <taxon>Halobacteria</taxon>
        <taxon>Halobacteriales</taxon>
        <taxon>Haloarculaceae</taxon>
        <taxon>Halorientalis</taxon>
    </lineage>
</organism>
<comment type="caution">
    <text evidence="4">The sequence shown here is derived from an EMBL/GenBank/DDBJ whole genome shotgun (WGS) entry which is preliminary data.</text>
</comment>
<dbReference type="InterPro" id="IPR036388">
    <property type="entry name" value="WH-like_DNA-bd_sf"/>
</dbReference>